<evidence type="ECO:0000256" key="2">
    <source>
        <dbReference type="ARBA" id="ARBA00022771"/>
    </source>
</evidence>
<name>A0AAE0MH15_9PEZI</name>
<keyword evidence="3" id="KW-0862">Zinc</keyword>
<dbReference type="InterPro" id="IPR001841">
    <property type="entry name" value="Znf_RING"/>
</dbReference>
<dbReference type="AlphaFoldDB" id="A0AAE0MH15"/>
<evidence type="ECO:0000313" key="6">
    <source>
        <dbReference type="EMBL" id="KAK3332326.1"/>
    </source>
</evidence>
<evidence type="ECO:0000259" key="5">
    <source>
        <dbReference type="PROSITE" id="PS50089"/>
    </source>
</evidence>
<evidence type="ECO:0000256" key="4">
    <source>
        <dbReference type="PROSITE-ProRule" id="PRU00175"/>
    </source>
</evidence>
<sequence>MSTNTQQPAAASTDRDRQEESLWHKIKAYLFSPQTGTPAPYAQCNICMSAELQIHGIPPTSPSPSSDLKRGTVLPCGHMLCTDCYIRLRASNLVALQLRPHTNPRLECPMCKFPLTFPSCGCQIRGYQLPRDGVAAVCDCVPATIPEGGSVPDRCGECRYASIVEQGLDMYNITSRGVGPVVTREYIANVLSRPLHRELAREWPSWGGWPAVFGLPGSEPAPRSVNPDW</sequence>
<organism evidence="6 7">
    <name type="scientific">Cercophora scortea</name>
    <dbReference type="NCBI Taxonomy" id="314031"/>
    <lineage>
        <taxon>Eukaryota</taxon>
        <taxon>Fungi</taxon>
        <taxon>Dikarya</taxon>
        <taxon>Ascomycota</taxon>
        <taxon>Pezizomycotina</taxon>
        <taxon>Sordariomycetes</taxon>
        <taxon>Sordariomycetidae</taxon>
        <taxon>Sordariales</taxon>
        <taxon>Lasiosphaeriaceae</taxon>
        <taxon>Cercophora</taxon>
    </lineage>
</organism>
<reference evidence="6" key="2">
    <citation type="submission" date="2023-06" db="EMBL/GenBank/DDBJ databases">
        <authorList>
            <consortium name="Lawrence Berkeley National Laboratory"/>
            <person name="Haridas S."/>
            <person name="Hensen N."/>
            <person name="Bonometti L."/>
            <person name="Westerberg I."/>
            <person name="Brannstrom I.O."/>
            <person name="Guillou S."/>
            <person name="Cros-Aarteil S."/>
            <person name="Calhoun S."/>
            <person name="Kuo A."/>
            <person name="Mondo S."/>
            <person name="Pangilinan J."/>
            <person name="Riley R."/>
            <person name="Labutti K."/>
            <person name="Andreopoulos B."/>
            <person name="Lipzen A."/>
            <person name="Chen C."/>
            <person name="Yanf M."/>
            <person name="Daum C."/>
            <person name="Ng V."/>
            <person name="Clum A."/>
            <person name="Steindorff A."/>
            <person name="Ohm R."/>
            <person name="Martin F."/>
            <person name="Silar P."/>
            <person name="Natvig D."/>
            <person name="Lalanne C."/>
            <person name="Gautier V."/>
            <person name="Ament-Velasquez S.L."/>
            <person name="Kruys A."/>
            <person name="Hutchinson M.I."/>
            <person name="Powell A.J."/>
            <person name="Barry K."/>
            <person name="Miller A.N."/>
            <person name="Grigoriev I.V."/>
            <person name="Debuchy R."/>
            <person name="Gladieux P."/>
            <person name="Thoren M.H."/>
            <person name="Johannesson H."/>
        </authorList>
    </citation>
    <scope>NUCLEOTIDE SEQUENCE</scope>
    <source>
        <strain evidence="6">SMH4131-1</strain>
    </source>
</reference>
<keyword evidence="7" id="KW-1185">Reference proteome</keyword>
<keyword evidence="2 4" id="KW-0863">Zinc-finger</keyword>
<evidence type="ECO:0000256" key="1">
    <source>
        <dbReference type="ARBA" id="ARBA00022723"/>
    </source>
</evidence>
<keyword evidence="1" id="KW-0479">Metal-binding</keyword>
<dbReference type="EMBL" id="JAUEPO010000002">
    <property type="protein sequence ID" value="KAK3332326.1"/>
    <property type="molecule type" value="Genomic_DNA"/>
</dbReference>
<protein>
    <recommendedName>
        <fullName evidence="5">RING-type domain-containing protein</fullName>
    </recommendedName>
</protein>
<dbReference type="PROSITE" id="PS50089">
    <property type="entry name" value="ZF_RING_2"/>
    <property type="match status" value="1"/>
</dbReference>
<feature type="domain" description="RING-type" evidence="5">
    <location>
        <begin position="44"/>
        <end position="112"/>
    </location>
</feature>
<evidence type="ECO:0000256" key="3">
    <source>
        <dbReference type="ARBA" id="ARBA00022833"/>
    </source>
</evidence>
<dbReference type="GO" id="GO:0008270">
    <property type="term" value="F:zinc ion binding"/>
    <property type="evidence" value="ECO:0007669"/>
    <property type="project" value="UniProtKB-KW"/>
</dbReference>
<evidence type="ECO:0000313" key="7">
    <source>
        <dbReference type="Proteomes" id="UP001286456"/>
    </source>
</evidence>
<accession>A0AAE0MH15</accession>
<dbReference type="SUPFAM" id="SSF57850">
    <property type="entry name" value="RING/U-box"/>
    <property type="match status" value="1"/>
</dbReference>
<dbReference type="Gene3D" id="3.30.40.10">
    <property type="entry name" value="Zinc/RING finger domain, C3HC4 (zinc finger)"/>
    <property type="match status" value="1"/>
</dbReference>
<dbReference type="PROSITE" id="PS00518">
    <property type="entry name" value="ZF_RING_1"/>
    <property type="match status" value="1"/>
</dbReference>
<dbReference type="InterPro" id="IPR017907">
    <property type="entry name" value="Znf_RING_CS"/>
</dbReference>
<gene>
    <name evidence="6" type="ORF">B0T19DRAFT_473238</name>
</gene>
<reference evidence="6" key="1">
    <citation type="journal article" date="2023" name="Mol. Phylogenet. Evol.">
        <title>Genome-scale phylogeny and comparative genomics of the fungal order Sordariales.</title>
        <authorList>
            <person name="Hensen N."/>
            <person name="Bonometti L."/>
            <person name="Westerberg I."/>
            <person name="Brannstrom I.O."/>
            <person name="Guillou S."/>
            <person name="Cros-Aarteil S."/>
            <person name="Calhoun S."/>
            <person name="Haridas S."/>
            <person name="Kuo A."/>
            <person name="Mondo S."/>
            <person name="Pangilinan J."/>
            <person name="Riley R."/>
            <person name="LaButti K."/>
            <person name="Andreopoulos B."/>
            <person name="Lipzen A."/>
            <person name="Chen C."/>
            <person name="Yan M."/>
            <person name="Daum C."/>
            <person name="Ng V."/>
            <person name="Clum A."/>
            <person name="Steindorff A."/>
            <person name="Ohm R.A."/>
            <person name="Martin F."/>
            <person name="Silar P."/>
            <person name="Natvig D.O."/>
            <person name="Lalanne C."/>
            <person name="Gautier V."/>
            <person name="Ament-Velasquez S.L."/>
            <person name="Kruys A."/>
            <person name="Hutchinson M.I."/>
            <person name="Powell A.J."/>
            <person name="Barry K."/>
            <person name="Miller A.N."/>
            <person name="Grigoriev I.V."/>
            <person name="Debuchy R."/>
            <person name="Gladieux P."/>
            <person name="Hiltunen Thoren M."/>
            <person name="Johannesson H."/>
        </authorList>
    </citation>
    <scope>NUCLEOTIDE SEQUENCE</scope>
    <source>
        <strain evidence="6">SMH4131-1</strain>
    </source>
</reference>
<dbReference type="Proteomes" id="UP001286456">
    <property type="component" value="Unassembled WGS sequence"/>
</dbReference>
<dbReference type="InterPro" id="IPR013083">
    <property type="entry name" value="Znf_RING/FYVE/PHD"/>
</dbReference>
<dbReference type="SMART" id="SM00184">
    <property type="entry name" value="RING"/>
    <property type="match status" value="1"/>
</dbReference>
<comment type="caution">
    <text evidence="6">The sequence shown here is derived from an EMBL/GenBank/DDBJ whole genome shotgun (WGS) entry which is preliminary data.</text>
</comment>
<proteinExistence type="predicted"/>